<keyword evidence="2 4" id="KW-0346">Stress response</keyword>
<evidence type="ECO:0000256" key="3">
    <source>
        <dbReference type="ARBA" id="ARBA00023186"/>
    </source>
</evidence>
<dbReference type="PANTHER" id="PTHR21237:SF23">
    <property type="entry name" value="GRPE PROTEIN HOMOLOG, MITOCHONDRIAL"/>
    <property type="match status" value="1"/>
</dbReference>
<dbReference type="RefSeq" id="WP_282588750.1">
    <property type="nucleotide sequence ID" value="NZ_JAMOIM010000048.1"/>
</dbReference>
<evidence type="ECO:0000256" key="1">
    <source>
        <dbReference type="ARBA" id="ARBA00009054"/>
    </source>
</evidence>
<evidence type="ECO:0000313" key="7">
    <source>
        <dbReference type="EMBL" id="MCW6512374.1"/>
    </source>
</evidence>
<keyword evidence="4" id="KW-0963">Cytoplasm</keyword>
<comment type="subcellular location">
    <subcellularLocation>
        <location evidence="4">Cytoplasm</location>
    </subcellularLocation>
</comment>
<evidence type="ECO:0000256" key="2">
    <source>
        <dbReference type="ARBA" id="ARBA00023016"/>
    </source>
</evidence>
<comment type="caution">
    <text evidence="7">The sequence shown here is derived from an EMBL/GenBank/DDBJ whole genome shotgun (WGS) entry which is preliminary data.</text>
</comment>
<dbReference type="CDD" id="cd00446">
    <property type="entry name" value="GrpE"/>
    <property type="match status" value="1"/>
</dbReference>
<proteinExistence type="inferred from homology"/>
<organism evidence="7 8">
    <name type="scientific">Lichenifustis flavocetrariae</name>
    <dbReference type="NCBI Taxonomy" id="2949735"/>
    <lineage>
        <taxon>Bacteria</taxon>
        <taxon>Pseudomonadati</taxon>
        <taxon>Pseudomonadota</taxon>
        <taxon>Alphaproteobacteria</taxon>
        <taxon>Hyphomicrobiales</taxon>
        <taxon>Lichenihabitantaceae</taxon>
        <taxon>Lichenifustis</taxon>
    </lineage>
</organism>
<dbReference type="GO" id="GO:0051082">
    <property type="term" value="F:unfolded protein binding"/>
    <property type="evidence" value="ECO:0007669"/>
    <property type="project" value="TreeGrafter"/>
</dbReference>
<comment type="subunit">
    <text evidence="4">Homodimer.</text>
</comment>
<dbReference type="InterPro" id="IPR013805">
    <property type="entry name" value="GrpE_CC"/>
</dbReference>
<dbReference type="GO" id="GO:0006457">
    <property type="term" value="P:protein folding"/>
    <property type="evidence" value="ECO:0007669"/>
    <property type="project" value="InterPro"/>
</dbReference>
<dbReference type="SUPFAM" id="SSF58014">
    <property type="entry name" value="Coiled-coil domain of nucleotide exchange factor GrpE"/>
    <property type="match status" value="1"/>
</dbReference>
<dbReference type="Pfam" id="PF01025">
    <property type="entry name" value="GrpE"/>
    <property type="match status" value="1"/>
</dbReference>
<evidence type="ECO:0000256" key="6">
    <source>
        <dbReference type="SAM" id="MobiDB-lite"/>
    </source>
</evidence>
<accession>A0AA41Z1A9</accession>
<dbReference type="PANTHER" id="PTHR21237">
    <property type="entry name" value="GRPE PROTEIN"/>
    <property type="match status" value="1"/>
</dbReference>
<comment type="similarity">
    <text evidence="1 4 5">Belongs to the GrpE family.</text>
</comment>
<sequence>MSSRDAAVADPSGELAASTAPDDVANNKLAADYRDRWMRAEADMANVRTRARRDVEDARLYAVQKFATDVVDGVENLRRGLDSLPPQVPGEPPIVADLRDGFSGIERNFLALLKRNGIEREEPLGVPFDANRHQAVSEQESTAAPTGTIVHALSAGWTLNGRLLRPAMVVVAKAPLPPNGTADDARS</sequence>
<dbReference type="HAMAP" id="MF_01151">
    <property type="entry name" value="GrpE"/>
    <property type="match status" value="1"/>
</dbReference>
<dbReference type="GO" id="GO:0000774">
    <property type="term" value="F:adenyl-nucleotide exchange factor activity"/>
    <property type="evidence" value="ECO:0007669"/>
    <property type="project" value="InterPro"/>
</dbReference>
<gene>
    <name evidence="4" type="primary">grpE</name>
    <name evidence="7" type="ORF">M8523_31135</name>
</gene>
<name>A0AA41Z1A9_9HYPH</name>
<feature type="region of interest" description="Disordered" evidence="6">
    <location>
        <begin position="1"/>
        <end position="24"/>
    </location>
</feature>
<dbReference type="InterPro" id="IPR009012">
    <property type="entry name" value="GrpE_head"/>
</dbReference>
<reference evidence="7" key="1">
    <citation type="submission" date="2022-05" db="EMBL/GenBank/DDBJ databases">
        <authorList>
            <person name="Pankratov T."/>
        </authorList>
    </citation>
    <scope>NUCLEOTIDE SEQUENCE</scope>
    <source>
        <strain evidence="7">BP6-180914</strain>
    </source>
</reference>
<dbReference type="AlphaFoldDB" id="A0AA41Z1A9"/>
<dbReference type="PRINTS" id="PR00773">
    <property type="entry name" value="GRPEPROTEIN"/>
</dbReference>
<protein>
    <recommendedName>
        <fullName evidence="4">Protein GrpE</fullName>
    </recommendedName>
    <alternativeName>
        <fullName evidence="4">HSP-70 cofactor</fullName>
    </alternativeName>
</protein>
<evidence type="ECO:0000313" key="8">
    <source>
        <dbReference type="Proteomes" id="UP001165667"/>
    </source>
</evidence>
<evidence type="ECO:0000256" key="5">
    <source>
        <dbReference type="RuleBase" id="RU004478"/>
    </source>
</evidence>
<dbReference type="InterPro" id="IPR000740">
    <property type="entry name" value="GrpE"/>
</dbReference>
<dbReference type="GO" id="GO:0051087">
    <property type="term" value="F:protein-folding chaperone binding"/>
    <property type="evidence" value="ECO:0007669"/>
    <property type="project" value="InterPro"/>
</dbReference>
<dbReference type="GO" id="GO:0005737">
    <property type="term" value="C:cytoplasm"/>
    <property type="evidence" value="ECO:0007669"/>
    <property type="project" value="UniProtKB-SubCell"/>
</dbReference>
<dbReference type="Gene3D" id="3.90.20.20">
    <property type="match status" value="1"/>
</dbReference>
<keyword evidence="3 4" id="KW-0143">Chaperone</keyword>
<dbReference type="SUPFAM" id="SSF51064">
    <property type="entry name" value="Head domain of nucleotide exchange factor GrpE"/>
    <property type="match status" value="1"/>
</dbReference>
<comment type="function">
    <text evidence="4">Participates actively in the response to hyperosmotic and heat shock by preventing the aggregation of stress-denatured proteins, in association with DnaK and GrpE. It is the nucleotide exchange factor for DnaK and may function as a thermosensor. Unfolded proteins bind initially to DnaJ; upon interaction with the DnaJ-bound protein, DnaK hydrolyzes its bound ATP, resulting in the formation of a stable complex. GrpE releases ADP from DnaK; ATP binding to DnaK triggers the release of the substrate protein, thus completing the reaction cycle. Several rounds of ATP-dependent interactions between DnaJ, DnaK and GrpE are required for fully efficient folding.</text>
</comment>
<evidence type="ECO:0000256" key="4">
    <source>
        <dbReference type="HAMAP-Rule" id="MF_01151"/>
    </source>
</evidence>
<keyword evidence="8" id="KW-1185">Reference proteome</keyword>
<dbReference type="Gene3D" id="2.30.22.10">
    <property type="entry name" value="Head domain of nucleotide exchange factor GrpE"/>
    <property type="match status" value="1"/>
</dbReference>
<dbReference type="Proteomes" id="UP001165667">
    <property type="component" value="Unassembled WGS sequence"/>
</dbReference>
<dbReference type="EMBL" id="JAMOIM010000048">
    <property type="protein sequence ID" value="MCW6512374.1"/>
    <property type="molecule type" value="Genomic_DNA"/>
</dbReference>
<dbReference type="GO" id="GO:0042803">
    <property type="term" value="F:protein homodimerization activity"/>
    <property type="evidence" value="ECO:0007669"/>
    <property type="project" value="InterPro"/>
</dbReference>